<protein>
    <submittedName>
        <fullName evidence="1">Uncharacterized protein</fullName>
    </submittedName>
</protein>
<dbReference type="EMBL" id="CAKKNE010000001">
    <property type="protein sequence ID" value="CAH0366543.1"/>
    <property type="molecule type" value="Genomic_DNA"/>
</dbReference>
<gene>
    <name evidence="1" type="ORF">PECAL_1P30400</name>
</gene>
<accession>A0A8J2SBC9</accession>
<evidence type="ECO:0000313" key="1">
    <source>
        <dbReference type="EMBL" id="CAH0366543.1"/>
    </source>
</evidence>
<keyword evidence="2" id="KW-1185">Reference proteome</keyword>
<proteinExistence type="predicted"/>
<feature type="non-terminal residue" evidence="1">
    <location>
        <position position="1"/>
    </location>
</feature>
<reference evidence="1" key="1">
    <citation type="submission" date="2021-11" db="EMBL/GenBank/DDBJ databases">
        <authorList>
            <consortium name="Genoscope - CEA"/>
            <person name="William W."/>
        </authorList>
    </citation>
    <scope>NUCLEOTIDE SEQUENCE</scope>
</reference>
<feature type="non-terminal residue" evidence="1">
    <location>
        <position position="287"/>
    </location>
</feature>
<name>A0A8J2SBC9_9STRA</name>
<dbReference type="Proteomes" id="UP000789595">
    <property type="component" value="Unassembled WGS sequence"/>
</dbReference>
<dbReference type="AlphaFoldDB" id="A0A8J2SBC9"/>
<evidence type="ECO:0000313" key="2">
    <source>
        <dbReference type="Proteomes" id="UP000789595"/>
    </source>
</evidence>
<comment type="caution">
    <text evidence="1">The sequence shown here is derived from an EMBL/GenBank/DDBJ whole genome shotgun (WGS) entry which is preliminary data.</text>
</comment>
<sequence length="287" mass="31696">HANPILLLLQRQQLRKVHEHLVLEERLVGGGRRPQDLRVVHEVAALHAAPRREVAERRPQPRLRRRRVREELRLVALEADDDGHDAHAPHALAGLLQLRAGRRPLLLELRRLRVHEVLVRGLVVVALDAARVEALSDGRGVEPRVCPPREGGRHVRDEFRQSGAAPVALEARGAVGDDARRRHVFVRERDLQLADRRAGPVVEGVLEFEAAEGASRPEALPRRCGGCRCECGGAGGQGCHTYRAHGVVYRASTQVMTLLPGPADFQMALAGSAWSRLWLSGAGGFFF</sequence>
<organism evidence="1 2">
    <name type="scientific">Pelagomonas calceolata</name>
    <dbReference type="NCBI Taxonomy" id="35677"/>
    <lineage>
        <taxon>Eukaryota</taxon>
        <taxon>Sar</taxon>
        <taxon>Stramenopiles</taxon>
        <taxon>Ochrophyta</taxon>
        <taxon>Pelagophyceae</taxon>
        <taxon>Pelagomonadales</taxon>
        <taxon>Pelagomonadaceae</taxon>
        <taxon>Pelagomonas</taxon>
    </lineage>
</organism>